<comment type="subcellular location">
    <subcellularLocation>
        <location evidence="1">Membrane</location>
        <topology evidence="1">Multi-pass membrane protein</topology>
    </subcellularLocation>
</comment>
<accession>A0ABR8MY74</accession>
<dbReference type="PANTHER" id="PTHR34975:SF2">
    <property type="entry name" value="SPORE GERMINATION PROTEIN A2"/>
    <property type="match status" value="1"/>
</dbReference>
<evidence type="ECO:0000256" key="9">
    <source>
        <dbReference type="SAM" id="Phobius"/>
    </source>
</evidence>
<organism evidence="10 11">
    <name type="scientific">Paenibacillus terricola</name>
    <dbReference type="NCBI Taxonomy" id="2763503"/>
    <lineage>
        <taxon>Bacteria</taxon>
        <taxon>Bacillati</taxon>
        <taxon>Bacillota</taxon>
        <taxon>Bacilli</taxon>
        <taxon>Bacillales</taxon>
        <taxon>Paenibacillaceae</taxon>
        <taxon>Paenibacillus</taxon>
    </lineage>
</organism>
<evidence type="ECO:0000256" key="6">
    <source>
        <dbReference type="ARBA" id="ARBA00022989"/>
    </source>
</evidence>
<name>A0ABR8MY74_9BACL</name>
<protein>
    <submittedName>
        <fullName evidence="10">Endospore germination permease</fullName>
    </submittedName>
</protein>
<feature type="transmembrane region" description="Helical" evidence="9">
    <location>
        <begin position="120"/>
        <end position="137"/>
    </location>
</feature>
<evidence type="ECO:0000256" key="4">
    <source>
        <dbReference type="ARBA" id="ARBA00022544"/>
    </source>
</evidence>
<dbReference type="InterPro" id="IPR004761">
    <property type="entry name" value="Spore_GerAB"/>
</dbReference>
<sequence length="456" mass="50398">MIEERIGVRQLTILVIHFMLGTSILIAPSNLAFVAKQDGWIACMLGILIVAVSVFLYDALARRYPKLTFTGIIEVIVGKWIGKLISLLLFAYLFLLTAFLVRVAGNFIATQILPETPIEAVSIILLAVIVAAVGYGIETIARASEMLFFPVLILLALLVLFLLPESKPTNLLPILERGPKPIMLSAFYLFTLQEVAVFLMLYPNVSKPEKTRLAMLKGIMVGGIALTLTTTFCLMVLGTELTERNIFASYSLAKKISVAQFLRVDAFMAIIWLIALFFKAAISYYGASVALAETLGIRRYRVLILPLGMLVMWLSIIVYQNIVEFLNFTPAIWSLFCICFVIVLPMLLIVIDRLRFGSKPGGQPKTAGKSQEQQPAEQAQQTNDQDQNGDQTQDRQIQDLLTDDQGQAGEQDQQTDNQGQASTPDAGQDKAADQEQLNINGSNNDHMPPPTTQPLQ</sequence>
<evidence type="ECO:0000256" key="1">
    <source>
        <dbReference type="ARBA" id="ARBA00004141"/>
    </source>
</evidence>
<feature type="transmembrane region" description="Helical" evidence="9">
    <location>
        <begin position="266"/>
        <end position="287"/>
    </location>
</feature>
<keyword evidence="5 9" id="KW-0812">Transmembrane</keyword>
<feature type="transmembrane region" description="Helical" evidence="9">
    <location>
        <begin position="299"/>
        <end position="319"/>
    </location>
</feature>
<gene>
    <name evidence="10" type="ORF">H8B09_10290</name>
</gene>
<evidence type="ECO:0000256" key="2">
    <source>
        <dbReference type="ARBA" id="ARBA00007998"/>
    </source>
</evidence>
<evidence type="ECO:0000313" key="11">
    <source>
        <dbReference type="Proteomes" id="UP000609346"/>
    </source>
</evidence>
<reference evidence="10 11" key="1">
    <citation type="submission" date="2020-09" db="EMBL/GenBank/DDBJ databases">
        <title>Paenibacillus sp. strain PR3 16S rRNA gene Genome sequencing and assembly.</title>
        <authorList>
            <person name="Kim J."/>
        </authorList>
    </citation>
    <scope>NUCLEOTIDE SEQUENCE [LARGE SCALE GENOMIC DNA]</scope>
    <source>
        <strain evidence="10 11">PR3</strain>
    </source>
</reference>
<feature type="transmembrane region" description="Helical" evidence="9">
    <location>
        <begin position="146"/>
        <end position="163"/>
    </location>
</feature>
<dbReference type="EMBL" id="JACXZA010000002">
    <property type="protein sequence ID" value="MBD3919144.1"/>
    <property type="molecule type" value="Genomic_DNA"/>
</dbReference>
<feature type="compositionally biased region" description="Pro residues" evidence="8">
    <location>
        <begin position="447"/>
        <end position="456"/>
    </location>
</feature>
<dbReference type="Gene3D" id="1.20.1740.10">
    <property type="entry name" value="Amino acid/polyamine transporter I"/>
    <property type="match status" value="1"/>
</dbReference>
<keyword evidence="6 9" id="KW-1133">Transmembrane helix</keyword>
<feature type="transmembrane region" description="Helical" evidence="9">
    <location>
        <begin position="12"/>
        <end position="33"/>
    </location>
</feature>
<feature type="compositionally biased region" description="Polar residues" evidence="8">
    <location>
        <begin position="435"/>
        <end position="445"/>
    </location>
</feature>
<keyword evidence="11" id="KW-1185">Reference proteome</keyword>
<proteinExistence type="inferred from homology"/>
<evidence type="ECO:0000256" key="7">
    <source>
        <dbReference type="ARBA" id="ARBA00023136"/>
    </source>
</evidence>
<comment type="similarity">
    <text evidence="2">Belongs to the amino acid-polyamine-organocation (APC) superfamily. Spore germination protein (SGP) (TC 2.A.3.9) family.</text>
</comment>
<feature type="region of interest" description="Disordered" evidence="8">
    <location>
        <begin position="361"/>
        <end position="456"/>
    </location>
</feature>
<keyword evidence="4" id="KW-0309">Germination</keyword>
<feature type="transmembrane region" description="Helical" evidence="9">
    <location>
        <begin position="183"/>
        <end position="202"/>
    </location>
</feature>
<dbReference type="Pfam" id="PF03845">
    <property type="entry name" value="Spore_permease"/>
    <property type="match status" value="1"/>
</dbReference>
<feature type="transmembrane region" description="Helical" evidence="9">
    <location>
        <begin position="331"/>
        <end position="351"/>
    </location>
</feature>
<feature type="transmembrane region" description="Helical" evidence="9">
    <location>
        <begin position="80"/>
        <end position="100"/>
    </location>
</feature>
<dbReference type="NCBIfam" id="TIGR00912">
    <property type="entry name" value="2A0309"/>
    <property type="match status" value="1"/>
</dbReference>
<evidence type="ECO:0000256" key="8">
    <source>
        <dbReference type="SAM" id="MobiDB-lite"/>
    </source>
</evidence>
<feature type="compositionally biased region" description="Low complexity" evidence="8">
    <location>
        <begin position="403"/>
        <end position="416"/>
    </location>
</feature>
<keyword evidence="3" id="KW-0813">Transport</keyword>
<dbReference type="RefSeq" id="WP_191203413.1">
    <property type="nucleotide sequence ID" value="NZ_JACXZA010000002.1"/>
</dbReference>
<feature type="compositionally biased region" description="Low complexity" evidence="8">
    <location>
        <begin position="371"/>
        <end position="391"/>
    </location>
</feature>
<evidence type="ECO:0000256" key="3">
    <source>
        <dbReference type="ARBA" id="ARBA00022448"/>
    </source>
</evidence>
<comment type="caution">
    <text evidence="10">The sequence shown here is derived from an EMBL/GenBank/DDBJ whole genome shotgun (WGS) entry which is preliminary data.</text>
</comment>
<keyword evidence="7 9" id="KW-0472">Membrane</keyword>
<evidence type="ECO:0000256" key="5">
    <source>
        <dbReference type="ARBA" id="ARBA00022692"/>
    </source>
</evidence>
<evidence type="ECO:0000313" key="10">
    <source>
        <dbReference type="EMBL" id="MBD3919144.1"/>
    </source>
</evidence>
<feature type="transmembrane region" description="Helical" evidence="9">
    <location>
        <begin position="214"/>
        <end position="237"/>
    </location>
</feature>
<dbReference type="PANTHER" id="PTHR34975">
    <property type="entry name" value="SPORE GERMINATION PROTEIN A2"/>
    <property type="match status" value="1"/>
</dbReference>
<feature type="transmembrane region" description="Helical" evidence="9">
    <location>
        <begin position="39"/>
        <end position="60"/>
    </location>
</feature>
<dbReference type="Proteomes" id="UP000609346">
    <property type="component" value="Unassembled WGS sequence"/>
</dbReference>